<gene>
    <name evidence="1" type="ORF">V1525DRAFT_407540</name>
</gene>
<dbReference type="EMBL" id="MU971392">
    <property type="protein sequence ID" value="KAK9236274.1"/>
    <property type="molecule type" value="Genomic_DNA"/>
</dbReference>
<reference evidence="2" key="1">
    <citation type="journal article" date="2024" name="Front. Bioeng. Biotechnol.">
        <title>Genome-scale model development and genomic sequencing of the oleaginous clade Lipomyces.</title>
        <authorList>
            <person name="Czajka J.J."/>
            <person name="Han Y."/>
            <person name="Kim J."/>
            <person name="Mondo S.J."/>
            <person name="Hofstad B.A."/>
            <person name="Robles A."/>
            <person name="Haridas S."/>
            <person name="Riley R."/>
            <person name="LaButti K."/>
            <person name="Pangilinan J."/>
            <person name="Andreopoulos W."/>
            <person name="Lipzen A."/>
            <person name="Yan J."/>
            <person name="Wang M."/>
            <person name="Ng V."/>
            <person name="Grigoriev I.V."/>
            <person name="Spatafora J.W."/>
            <person name="Magnuson J.K."/>
            <person name="Baker S.E."/>
            <person name="Pomraning K.R."/>
        </authorList>
    </citation>
    <scope>NUCLEOTIDE SEQUENCE [LARGE SCALE GENOMIC DNA]</scope>
    <source>
        <strain evidence="2">CBS 7786</strain>
    </source>
</reference>
<accession>A0ACC3SXV6</accession>
<protein>
    <submittedName>
        <fullName evidence="1">Translation protein SH3-like domain-containing protein</fullName>
    </submittedName>
</protein>
<comment type="caution">
    <text evidence="1">The sequence shown here is derived from an EMBL/GenBank/DDBJ whole genome shotgun (WGS) entry which is preliminary data.</text>
</comment>
<evidence type="ECO:0000313" key="1">
    <source>
        <dbReference type="EMBL" id="KAK9236274.1"/>
    </source>
</evidence>
<evidence type="ECO:0000313" key="2">
    <source>
        <dbReference type="Proteomes" id="UP001433508"/>
    </source>
</evidence>
<sequence length="434" mass="47957">MFPITTLHENLRLYLRAAGISTTTYTMPTVAQILRRAIVRQATGRLAIASDGAGMHTTSARLANSMPQKVNTSVPLPSYTTLEKLGLDVKRRVEFNSIFAPTEETNLEEMETTIRRVKAKGVEIYKPKPRTPGLRWLRRPVHRHLWKGRPIRKLTIAKRKTGGRNHTGRITARHIGGGHKRRLRILDFNRVEPGLQTVVRIEYDPGRTAHIALLCHDTTRDLSYILAPDGVRSGDKVESFRQGIPTELTSEDGQALDSALLGARTIRKGNCMPLSMVPIGSIVHSIGLLRGGKAKLCRSAGAFARLLSKHEDMGKNGMAIVRLKSGEERLIPLDACATIGMVSNAEHQYASIGKAGRSRWMGRRPSVRGVAMNACDHPHGGGRGKTKGNKPSQSPWGQLAKGFKTRRGKHANKLKVRDRPRGKNKKAQPLLIKT</sequence>
<name>A0ACC3SXV6_LIPKO</name>
<keyword evidence="2" id="KW-1185">Reference proteome</keyword>
<proteinExistence type="predicted"/>
<dbReference type="Proteomes" id="UP001433508">
    <property type="component" value="Unassembled WGS sequence"/>
</dbReference>
<organism evidence="1 2">
    <name type="scientific">Lipomyces kononenkoae</name>
    <name type="common">Yeast</name>
    <dbReference type="NCBI Taxonomy" id="34357"/>
    <lineage>
        <taxon>Eukaryota</taxon>
        <taxon>Fungi</taxon>
        <taxon>Dikarya</taxon>
        <taxon>Ascomycota</taxon>
        <taxon>Saccharomycotina</taxon>
        <taxon>Lipomycetes</taxon>
        <taxon>Lipomycetales</taxon>
        <taxon>Lipomycetaceae</taxon>
        <taxon>Lipomyces</taxon>
    </lineage>
</organism>